<dbReference type="CTD" id="9944084"/>
<dbReference type="AlphaFoldDB" id="A0A1S0TXK2"/>
<protein>
    <submittedName>
        <fullName evidence="1">Uncharacterized protein</fullName>
    </submittedName>
</protein>
<gene>
    <name evidence="1" type="ORF">LOAG_06672</name>
</gene>
<dbReference type="EMBL" id="JH712506">
    <property type="protein sequence ID" value="EFO21816.1"/>
    <property type="molecule type" value="Genomic_DNA"/>
</dbReference>
<name>A0A1S0TXK2_LOALO</name>
<accession>A0A1S0TXK2</accession>
<organism evidence="1">
    <name type="scientific">Loa loa</name>
    <name type="common">Eye worm</name>
    <name type="synonym">Filaria loa</name>
    <dbReference type="NCBI Taxonomy" id="7209"/>
    <lineage>
        <taxon>Eukaryota</taxon>
        <taxon>Metazoa</taxon>
        <taxon>Ecdysozoa</taxon>
        <taxon>Nematoda</taxon>
        <taxon>Chromadorea</taxon>
        <taxon>Rhabditida</taxon>
        <taxon>Spirurina</taxon>
        <taxon>Spiruromorpha</taxon>
        <taxon>Filarioidea</taxon>
        <taxon>Onchocercidae</taxon>
        <taxon>Loa</taxon>
    </lineage>
</organism>
<dbReference type="KEGG" id="loa:LOAG_06672"/>
<proteinExistence type="predicted"/>
<reference evidence="1" key="1">
    <citation type="submission" date="2012-04" db="EMBL/GenBank/DDBJ databases">
        <title>The Genome Sequence of Loa loa.</title>
        <authorList>
            <consortium name="The Broad Institute Genome Sequencing Platform"/>
            <consortium name="Broad Institute Genome Sequencing Center for Infectious Disease"/>
            <person name="Nutman T.B."/>
            <person name="Fink D.L."/>
            <person name="Russ C."/>
            <person name="Young S."/>
            <person name="Zeng Q."/>
            <person name="Gargeya S."/>
            <person name="Alvarado L."/>
            <person name="Berlin A."/>
            <person name="Chapman S.B."/>
            <person name="Chen Z."/>
            <person name="Freedman E."/>
            <person name="Gellesch M."/>
            <person name="Goldberg J."/>
            <person name="Griggs A."/>
            <person name="Gujja S."/>
            <person name="Heilman E.R."/>
            <person name="Heiman D."/>
            <person name="Howarth C."/>
            <person name="Mehta T."/>
            <person name="Neiman D."/>
            <person name="Pearson M."/>
            <person name="Roberts A."/>
            <person name="Saif S."/>
            <person name="Shea T."/>
            <person name="Shenoy N."/>
            <person name="Sisk P."/>
            <person name="Stolte C."/>
            <person name="Sykes S."/>
            <person name="White J."/>
            <person name="Yandava C."/>
            <person name="Haas B."/>
            <person name="Henn M.R."/>
            <person name="Nusbaum C."/>
            <person name="Birren B."/>
        </authorList>
    </citation>
    <scope>NUCLEOTIDE SEQUENCE [LARGE SCALE GENOMIC DNA]</scope>
</reference>
<sequence>MSNWSTNPSNLIISYKLSMIFNLVSHLTQDYLGICKLMNKSTSSGFTGKTLFADTTTLHPNNRLSPPHPTLALQWTESHHNHREARTLSPNAKIKLLSLA</sequence>
<dbReference type="InParanoid" id="A0A1S0TXK2"/>
<dbReference type="GeneID" id="9944084"/>
<dbReference type="RefSeq" id="XP_003142256.1">
    <property type="nucleotide sequence ID" value="XM_003142208.1"/>
</dbReference>
<evidence type="ECO:0000313" key="1">
    <source>
        <dbReference type="EMBL" id="EFO21816.1"/>
    </source>
</evidence>